<proteinExistence type="predicted"/>
<feature type="region of interest" description="Disordered" evidence="1">
    <location>
        <begin position="1"/>
        <end position="51"/>
    </location>
</feature>
<organism evidence="2">
    <name type="scientific">Ectopseudomonas oleovorans</name>
    <name type="common">Pseudomonas oleovorans</name>
    <dbReference type="NCBI Taxonomy" id="301"/>
    <lineage>
        <taxon>Bacteria</taxon>
        <taxon>Pseudomonadati</taxon>
        <taxon>Pseudomonadota</taxon>
        <taxon>Gammaproteobacteria</taxon>
        <taxon>Pseudomonadales</taxon>
        <taxon>Pseudomonadaceae</taxon>
        <taxon>Ectopseudomonas</taxon>
    </lineage>
</organism>
<gene>
    <name evidence="2" type="ORF">POT9AD_1313</name>
</gene>
<feature type="compositionally biased region" description="Low complexity" evidence="1">
    <location>
        <begin position="106"/>
        <end position="118"/>
    </location>
</feature>
<evidence type="ECO:0000256" key="1">
    <source>
        <dbReference type="SAM" id="MobiDB-lite"/>
    </source>
</evidence>
<reference evidence="2" key="1">
    <citation type="submission" date="2018-11" db="EMBL/GenBank/DDBJ databases">
        <authorList>
            <consortium name="Genoscope - CEA"/>
            <person name="William W."/>
        </authorList>
    </citation>
    <scope>NUCLEOTIDE SEQUENCE [LARGE SCALE GENOMIC DNA]</scope>
    <source>
        <strain evidence="2">T9AD</strain>
    </source>
</reference>
<feature type="region of interest" description="Disordered" evidence="1">
    <location>
        <begin position="87"/>
        <end position="118"/>
    </location>
</feature>
<dbReference type="EMBL" id="LR130779">
    <property type="protein sequence ID" value="VDN62300.1"/>
    <property type="molecule type" value="Genomic_DNA"/>
</dbReference>
<sequence>MRGLDLNQRPSGYEPDELPDCSTPRQSWAGIIRPPPGEGQPTLQQQESPLTAGFLEYGTEEGTRTPTAYGHYHLKVACLPIPPPRQNGYCSGASGTSEDSDAGPCSSSTGTSSTAGFC</sequence>
<name>A0A653B0W3_ECTOL</name>
<accession>A0A653B0W3</accession>
<protein>
    <submittedName>
        <fullName evidence="2">Uncharacterized protein</fullName>
    </submittedName>
</protein>
<dbReference type="AlphaFoldDB" id="A0A653B0W3"/>
<evidence type="ECO:0000313" key="2">
    <source>
        <dbReference type="EMBL" id="VDN62300.1"/>
    </source>
</evidence>